<organism evidence="4 5">
    <name type="scientific">Noviherbaspirillum suwonense</name>
    <dbReference type="NCBI Taxonomy" id="1224511"/>
    <lineage>
        <taxon>Bacteria</taxon>
        <taxon>Pseudomonadati</taxon>
        <taxon>Pseudomonadota</taxon>
        <taxon>Betaproteobacteria</taxon>
        <taxon>Burkholderiales</taxon>
        <taxon>Oxalobacteraceae</taxon>
        <taxon>Noviherbaspirillum</taxon>
    </lineage>
</organism>
<dbReference type="Proteomes" id="UP001158049">
    <property type="component" value="Unassembled WGS sequence"/>
</dbReference>
<dbReference type="Pfam" id="PF16173">
    <property type="entry name" value="DUF4874"/>
    <property type="match status" value="1"/>
</dbReference>
<dbReference type="Pfam" id="PF16116">
    <property type="entry name" value="DUF4832"/>
    <property type="match status" value="1"/>
</dbReference>
<keyword evidence="1" id="KW-0732">Signal</keyword>
<evidence type="ECO:0008006" key="6">
    <source>
        <dbReference type="Google" id="ProtNLM"/>
    </source>
</evidence>
<dbReference type="InterPro" id="IPR032379">
    <property type="entry name" value="DUF4874"/>
</dbReference>
<feature type="signal peptide" evidence="1">
    <location>
        <begin position="1"/>
        <end position="25"/>
    </location>
</feature>
<protein>
    <recommendedName>
        <fullName evidence="6">DUF4832 domain-containing protein</fullName>
    </recommendedName>
</protein>
<feature type="domain" description="DUF4874" evidence="3">
    <location>
        <begin position="58"/>
        <end position="221"/>
    </location>
</feature>
<dbReference type="RefSeq" id="WP_283443875.1">
    <property type="nucleotide sequence ID" value="NZ_FXUL01000016.1"/>
</dbReference>
<evidence type="ECO:0000259" key="2">
    <source>
        <dbReference type="Pfam" id="PF16116"/>
    </source>
</evidence>
<reference evidence="4 5" key="1">
    <citation type="submission" date="2017-05" db="EMBL/GenBank/DDBJ databases">
        <authorList>
            <person name="Varghese N."/>
            <person name="Submissions S."/>
        </authorList>
    </citation>
    <scope>NUCLEOTIDE SEQUENCE [LARGE SCALE GENOMIC DNA]</scope>
    <source>
        <strain evidence="4 5">DSM 26001</strain>
    </source>
</reference>
<evidence type="ECO:0000256" key="1">
    <source>
        <dbReference type="SAM" id="SignalP"/>
    </source>
</evidence>
<gene>
    <name evidence="4" type="ORF">SAMN06295970_116106</name>
</gene>
<keyword evidence="5" id="KW-1185">Reference proteome</keyword>
<feature type="chain" id="PRO_5047428640" description="DUF4832 domain-containing protein" evidence="1">
    <location>
        <begin position="26"/>
        <end position="478"/>
    </location>
</feature>
<accession>A0ABY1QKD5</accession>
<proteinExistence type="predicted"/>
<feature type="domain" description="DUF4832" evidence="2">
    <location>
        <begin position="245"/>
        <end position="450"/>
    </location>
</feature>
<name>A0ABY1QKD5_9BURK</name>
<dbReference type="EMBL" id="FXUL01000016">
    <property type="protein sequence ID" value="SMP70872.1"/>
    <property type="molecule type" value="Genomic_DNA"/>
</dbReference>
<comment type="caution">
    <text evidence="4">The sequence shown here is derived from an EMBL/GenBank/DDBJ whole genome shotgun (WGS) entry which is preliminary data.</text>
</comment>
<evidence type="ECO:0000313" key="4">
    <source>
        <dbReference type="EMBL" id="SMP70872.1"/>
    </source>
</evidence>
<evidence type="ECO:0000313" key="5">
    <source>
        <dbReference type="Proteomes" id="UP001158049"/>
    </source>
</evidence>
<evidence type="ECO:0000259" key="3">
    <source>
        <dbReference type="Pfam" id="PF16173"/>
    </source>
</evidence>
<sequence>MTPTSALTRLLPALLLCALPGVVQAPPAIPPQSALRQAQQGQQQAAIVYAGSDRAFHNPERGFYQQVDCSSGPLDAGRLRQYRRERHQSLVMCAFILGDALEQAIPPATLLLFQRQMDAVRQAGMKVVLRFAYNYSDNAQDARPDLLAEHLDQLRPYLERNSDVIAVVQAGFIGSWGEWANSRHYGSGTLSEENWRDRKRVFDKLLEVVPANRSVQLRTPDFKHRLAGAGALTMEDAFQRTASARTGHHNDCFLASENDWGTYRRLSPAGPDYLAADTAYVPMGGETCHYNPPRSDCPTALREMARFHWSYLNGAFHEEVLNAWRLQGCDSDIERRLGYRIGLRHGIFDRTATPGGRLRLLLTLQNDGWAAPFNPRAVDLILRSREDGAVHRFPLDAEPRLWLPGRAIVLRQAVALPPSLPPGDYELLLHLPDPAPSLRDRSDYAIRLANDGLWEAGTGYHRLNAGVTVSASAGMAPE</sequence>
<dbReference type="InterPro" id="IPR032267">
    <property type="entry name" value="DUF4832"/>
</dbReference>